<evidence type="ECO:0000313" key="2">
    <source>
        <dbReference type="Proteomes" id="UP000054558"/>
    </source>
</evidence>
<accession>A0A1Y1I2A5</accession>
<dbReference type="STRING" id="105231.A0A1Y1I2A5"/>
<name>A0A1Y1I2A5_KLENI</name>
<sequence length="139" mass="15204">MGLWSEFLERQEAARSAGTHAATLQRSGQFIPQVVERNGLSEAEEKKQRVKQCTDAGVYKGLEAAALWGGLALAGTLAAVRFSPWFAHNFNYTGRALIPCAGMVGAYFVVSEKTILECTRRTSKEANDAGRRARALQQQ</sequence>
<dbReference type="InterPro" id="IPR005050">
    <property type="entry name" value="Enod93"/>
</dbReference>
<dbReference type="Proteomes" id="UP000054558">
    <property type="component" value="Unassembled WGS sequence"/>
</dbReference>
<proteinExistence type="predicted"/>
<keyword evidence="2" id="KW-1185">Reference proteome</keyword>
<protein>
    <submittedName>
        <fullName evidence="1">Early nodulin 93 protein</fullName>
    </submittedName>
</protein>
<dbReference type="Pfam" id="PF03386">
    <property type="entry name" value="ENOD93"/>
    <property type="match status" value="1"/>
</dbReference>
<dbReference type="OrthoDB" id="634154at2759"/>
<dbReference type="PANTHER" id="PTHR33605">
    <property type="entry name" value="EARLY NODULIN-93"/>
    <property type="match status" value="1"/>
</dbReference>
<gene>
    <name evidence="1" type="ORF">KFL_001530110</name>
</gene>
<reference evidence="1 2" key="1">
    <citation type="journal article" date="2014" name="Nat. Commun.">
        <title>Klebsormidium flaccidum genome reveals primary factors for plant terrestrial adaptation.</title>
        <authorList>
            <person name="Hori K."/>
            <person name="Maruyama F."/>
            <person name="Fujisawa T."/>
            <person name="Togashi T."/>
            <person name="Yamamoto N."/>
            <person name="Seo M."/>
            <person name="Sato S."/>
            <person name="Yamada T."/>
            <person name="Mori H."/>
            <person name="Tajima N."/>
            <person name="Moriyama T."/>
            <person name="Ikeuchi M."/>
            <person name="Watanabe M."/>
            <person name="Wada H."/>
            <person name="Kobayashi K."/>
            <person name="Saito M."/>
            <person name="Masuda T."/>
            <person name="Sasaki-Sekimoto Y."/>
            <person name="Mashiguchi K."/>
            <person name="Awai K."/>
            <person name="Shimojima M."/>
            <person name="Masuda S."/>
            <person name="Iwai M."/>
            <person name="Nobusawa T."/>
            <person name="Narise T."/>
            <person name="Kondo S."/>
            <person name="Saito H."/>
            <person name="Sato R."/>
            <person name="Murakawa M."/>
            <person name="Ihara Y."/>
            <person name="Oshima-Yamada Y."/>
            <person name="Ohtaka K."/>
            <person name="Satoh M."/>
            <person name="Sonobe K."/>
            <person name="Ishii M."/>
            <person name="Ohtani R."/>
            <person name="Kanamori-Sato M."/>
            <person name="Honoki R."/>
            <person name="Miyazaki D."/>
            <person name="Mochizuki H."/>
            <person name="Umetsu J."/>
            <person name="Higashi K."/>
            <person name="Shibata D."/>
            <person name="Kamiya Y."/>
            <person name="Sato N."/>
            <person name="Nakamura Y."/>
            <person name="Tabata S."/>
            <person name="Ida S."/>
            <person name="Kurokawa K."/>
            <person name="Ohta H."/>
        </authorList>
    </citation>
    <scope>NUCLEOTIDE SEQUENCE [LARGE SCALE GENOMIC DNA]</scope>
    <source>
        <strain evidence="1 2">NIES-2285</strain>
    </source>
</reference>
<dbReference type="OMA" id="VKMLPWA"/>
<dbReference type="EMBL" id="DF237102">
    <property type="protein sequence ID" value="GAQ83569.1"/>
    <property type="molecule type" value="Genomic_DNA"/>
</dbReference>
<evidence type="ECO:0000313" key="1">
    <source>
        <dbReference type="EMBL" id="GAQ83569.1"/>
    </source>
</evidence>
<dbReference type="AlphaFoldDB" id="A0A1Y1I2A5"/>
<dbReference type="PANTHER" id="PTHR33605:SF3">
    <property type="entry name" value="EARLY NODULIN-LIKE PROTEIN"/>
    <property type="match status" value="1"/>
</dbReference>
<organism evidence="1 2">
    <name type="scientific">Klebsormidium nitens</name>
    <name type="common">Green alga</name>
    <name type="synonym">Ulothrix nitens</name>
    <dbReference type="NCBI Taxonomy" id="105231"/>
    <lineage>
        <taxon>Eukaryota</taxon>
        <taxon>Viridiplantae</taxon>
        <taxon>Streptophyta</taxon>
        <taxon>Klebsormidiophyceae</taxon>
        <taxon>Klebsormidiales</taxon>
        <taxon>Klebsormidiaceae</taxon>
        <taxon>Klebsormidium</taxon>
    </lineage>
</organism>